<proteinExistence type="inferred from homology"/>
<dbReference type="GO" id="GO:0020037">
    <property type="term" value="F:heme binding"/>
    <property type="evidence" value="ECO:0007669"/>
    <property type="project" value="InterPro"/>
</dbReference>
<evidence type="ECO:0000256" key="5">
    <source>
        <dbReference type="ARBA" id="ARBA00023004"/>
    </source>
</evidence>
<dbReference type="Gene3D" id="1.10.630.10">
    <property type="entry name" value="Cytochrome P450"/>
    <property type="match status" value="1"/>
</dbReference>
<comment type="caution">
    <text evidence="8">The sequence shown here is derived from an EMBL/GenBank/DDBJ whole genome shotgun (WGS) entry which is preliminary data.</text>
</comment>
<dbReference type="PANTHER" id="PTHR24300">
    <property type="entry name" value="CYTOCHROME P450 508A4-RELATED"/>
    <property type="match status" value="1"/>
</dbReference>
<dbReference type="EMBL" id="WNYA01000482">
    <property type="protein sequence ID" value="KAG8548184.1"/>
    <property type="molecule type" value="Genomic_DNA"/>
</dbReference>
<accession>A0AAV6ZFC5</accession>
<keyword evidence="9" id="KW-1185">Reference proteome</keyword>
<dbReference type="GO" id="GO:0005506">
    <property type="term" value="F:iron ion binding"/>
    <property type="evidence" value="ECO:0007669"/>
    <property type="project" value="InterPro"/>
</dbReference>
<keyword evidence="4 6" id="KW-0479">Metal-binding</keyword>
<name>A0AAV6ZFC5_ENGPU</name>
<feature type="binding site" description="axial binding residue" evidence="6">
    <location>
        <position position="66"/>
    </location>
    <ligand>
        <name>heme</name>
        <dbReference type="ChEBI" id="CHEBI:30413"/>
    </ligand>
    <ligandPart>
        <name>Fe</name>
        <dbReference type="ChEBI" id="CHEBI:18248"/>
    </ligandPart>
</feature>
<evidence type="ECO:0000256" key="4">
    <source>
        <dbReference type="ARBA" id="ARBA00022723"/>
    </source>
</evidence>
<evidence type="ECO:0000313" key="8">
    <source>
        <dbReference type="EMBL" id="KAG8548184.1"/>
    </source>
</evidence>
<dbReference type="InterPro" id="IPR050182">
    <property type="entry name" value="Cytochrome_P450_fam2"/>
</dbReference>
<dbReference type="GO" id="GO:0005737">
    <property type="term" value="C:cytoplasm"/>
    <property type="evidence" value="ECO:0007669"/>
    <property type="project" value="TreeGrafter"/>
</dbReference>
<reference evidence="8" key="1">
    <citation type="thesis" date="2020" institute="ProQuest LLC" country="789 East Eisenhower Parkway, Ann Arbor, MI, USA">
        <title>Comparative Genomics and Chromosome Evolution.</title>
        <authorList>
            <person name="Mudd A.B."/>
        </authorList>
    </citation>
    <scope>NUCLEOTIDE SEQUENCE</scope>
    <source>
        <strain evidence="8">237g6f4</strain>
        <tissue evidence="8">Blood</tissue>
    </source>
</reference>
<keyword evidence="3 6" id="KW-0349">Heme</keyword>
<dbReference type="SUPFAM" id="SSF48264">
    <property type="entry name" value="Cytochrome P450"/>
    <property type="match status" value="1"/>
</dbReference>
<dbReference type="InterPro" id="IPR017972">
    <property type="entry name" value="Cyt_P450_CS"/>
</dbReference>
<dbReference type="PANTHER" id="PTHR24300:SF389">
    <property type="entry name" value="CYTOCHROME P450 2C20"/>
    <property type="match status" value="1"/>
</dbReference>
<dbReference type="InterPro" id="IPR002401">
    <property type="entry name" value="Cyt_P450_E_grp-I"/>
</dbReference>
<dbReference type="GO" id="GO:0006805">
    <property type="term" value="P:xenobiotic metabolic process"/>
    <property type="evidence" value="ECO:0007669"/>
    <property type="project" value="TreeGrafter"/>
</dbReference>
<comment type="similarity">
    <text evidence="2 7">Belongs to the cytochrome P450 family.</text>
</comment>
<evidence type="ECO:0000256" key="3">
    <source>
        <dbReference type="ARBA" id="ARBA00022617"/>
    </source>
</evidence>
<dbReference type="InterPro" id="IPR036396">
    <property type="entry name" value="Cyt_P450_sf"/>
</dbReference>
<dbReference type="GO" id="GO:0019373">
    <property type="term" value="P:epoxygenase P450 pathway"/>
    <property type="evidence" value="ECO:0007669"/>
    <property type="project" value="TreeGrafter"/>
</dbReference>
<evidence type="ECO:0000256" key="1">
    <source>
        <dbReference type="ARBA" id="ARBA00001971"/>
    </source>
</evidence>
<dbReference type="GO" id="GO:0008392">
    <property type="term" value="F:arachidonate epoxygenase activity"/>
    <property type="evidence" value="ECO:0007669"/>
    <property type="project" value="TreeGrafter"/>
</dbReference>
<protein>
    <submittedName>
        <fullName evidence="8">Uncharacterized protein</fullName>
    </submittedName>
</protein>
<dbReference type="AlphaFoldDB" id="A0AAV6ZFC5"/>
<evidence type="ECO:0000256" key="7">
    <source>
        <dbReference type="RuleBase" id="RU000461"/>
    </source>
</evidence>
<dbReference type="Pfam" id="PF00067">
    <property type="entry name" value="p450"/>
    <property type="match status" value="1"/>
</dbReference>
<keyword evidence="7" id="KW-0560">Oxidoreductase</keyword>
<comment type="cofactor">
    <cofactor evidence="1 6">
        <name>heme</name>
        <dbReference type="ChEBI" id="CHEBI:30413"/>
    </cofactor>
</comment>
<evidence type="ECO:0000256" key="2">
    <source>
        <dbReference type="ARBA" id="ARBA00010617"/>
    </source>
</evidence>
<dbReference type="PRINTS" id="PR00463">
    <property type="entry name" value="EP450I"/>
</dbReference>
<dbReference type="Proteomes" id="UP000824782">
    <property type="component" value="Unassembled WGS sequence"/>
</dbReference>
<keyword evidence="7" id="KW-0503">Monooxygenase</keyword>
<organism evidence="8 9">
    <name type="scientific">Engystomops pustulosus</name>
    <name type="common">Tungara frog</name>
    <name type="synonym">Physalaemus pustulosus</name>
    <dbReference type="NCBI Taxonomy" id="76066"/>
    <lineage>
        <taxon>Eukaryota</taxon>
        <taxon>Metazoa</taxon>
        <taxon>Chordata</taxon>
        <taxon>Craniata</taxon>
        <taxon>Vertebrata</taxon>
        <taxon>Euteleostomi</taxon>
        <taxon>Amphibia</taxon>
        <taxon>Batrachia</taxon>
        <taxon>Anura</taxon>
        <taxon>Neobatrachia</taxon>
        <taxon>Hyloidea</taxon>
        <taxon>Leptodactylidae</taxon>
        <taxon>Leiuperinae</taxon>
        <taxon>Engystomops</taxon>
    </lineage>
</organism>
<dbReference type="PROSITE" id="PS00086">
    <property type="entry name" value="CYTOCHROME_P450"/>
    <property type="match status" value="1"/>
</dbReference>
<gene>
    <name evidence="8" type="ORF">GDO81_026243</name>
</gene>
<dbReference type="InterPro" id="IPR001128">
    <property type="entry name" value="Cyt_P450"/>
</dbReference>
<sequence>MLDLSGHYLIYPGQGTPVIPFLSSVLTDPSQWETPEEFNPGHFLNEEGQFRTRVAFMPFSAGKRVCLGENLARMELFLLFSALLQKFTFTLPEGTERRDSKYLNLNKTELIASAQICAVPRVLSK</sequence>
<dbReference type="GO" id="GO:0016712">
    <property type="term" value="F:oxidoreductase activity, acting on paired donors, with incorporation or reduction of molecular oxygen, reduced flavin or flavoprotein as one donor, and incorporation of one atom of oxygen"/>
    <property type="evidence" value="ECO:0007669"/>
    <property type="project" value="TreeGrafter"/>
</dbReference>
<evidence type="ECO:0000256" key="6">
    <source>
        <dbReference type="PIRSR" id="PIRSR602401-1"/>
    </source>
</evidence>
<evidence type="ECO:0000313" key="9">
    <source>
        <dbReference type="Proteomes" id="UP000824782"/>
    </source>
</evidence>
<keyword evidence="5 6" id="KW-0408">Iron</keyword>